<dbReference type="InterPro" id="IPR007055">
    <property type="entry name" value="BON_dom"/>
</dbReference>
<reference evidence="5 6" key="1">
    <citation type="submission" date="2020-07" db="EMBL/GenBank/DDBJ databases">
        <title>Taxonomic revisions and descriptions of new bacterial species based on genomic comparisons in the high-G+C-content subgroup of the family Alcaligenaceae.</title>
        <authorList>
            <person name="Szabo A."/>
            <person name="Felfoldi T."/>
        </authorList>
    </citation>
    <scope>NUCLEOTIDE SEQUENCE [LARGE SCALE GENOMIC DNA]</scope>
    <source>
        <strain evidence="5 6">DSM 25667</strain>
    </source>
</reference>
<feature type="region of interest" description="Disordered" evidence="2">
    <location>
        <begin position="200"/>
        <end position="233"/>
    </location>
</feature>
<dbReference type="PANTHER" id="PTHR34606:SF4">
    <property type="entry name" value="OUTER MEMBRANE LIPOPROTEIN DOLP"/>
    <property type="match status" value="1"/>
</dbReference>
<dbReference type="OrthoDB" id="5294487at2"/>
<dbReference type="SMART" id="SM00749">
    <property type="entry name" value="BON"/>
    <property type="match status" value="2"/>
</dbReference>
<evidence type="ECO:0000256" key="1">
    <source>
        <dbReference type="ARBA" id="ARBA00022729"/>
    </source>
</evidence>
<gene>
    <name evidence="5" type="ORF">H0A62_01320</name>
</gene>
<evidence type="ECO:0000256" key="3">
    <source>
        <dbReference type="SAM" id="SignalP"/>
    </source>
</evidence>
<feature type="chain" id="PRO_5032347454" evidence="3">
    <location>
        <begin position="25"/>
        <end position="233"/>
    </location>
</feature>
<feature type="signal peptide" evidence="3">
    <location>
        <begin position="1"/>
        <end position="24"/>
    </location>
</feature>
<dbReference type="InterPro" id="IPR051686">
    <property type="entry name" value="Lipoprotein_DolP"/>
</dbReference>
<evidence type="ECO:0000313" key="5">
    <source>
        <dbReference type="EMBL" id="NYT84230.1"/>
    </source>
</evidence>
<protein>
    <submittedName>
        <fullName evidence="5">BON domain-containing protein</fullName>
    </submittedName>
</protein>
<sequence>MSTKQFSQRLILASLALASLTTLAGCGAVVLGGAAATAVVATDRRTTGEQVEDQAIELKTAAEMRRLFGEEKARVNATSYAGLLLLTGDVPTEQDKQKAETAAQGVEKVRRVVNQIRVGDVTPISVRSNDTWLTSKVKTSLINTKEVPSRTINVTTERGIVYLMGKVTEEESQRAGKVAASVTGVNKVVKLFQIVSPESIAADTSPAPVDDASNTGSTNTPESSSGVETMPVQ</sequence>
<keyword evidence="1 3" id="KW-0732">Signal</keyword>
<keyword evidence="6" id="KW-1185">Reference proteome</keyword>
<evidence type="ECO:0000259" key="4">
    <source>
        <dbReference type="PROSITE" id="PS50914"/>
    </source>
</evidence>
<dbReference type="EMBL" id="JACCEV010000001">
    <property type="protein sequence ID" value="NYT84230.1"/>
    <property type="molecule type" value="Genomic_DNA"/>
</dbReference>
<accession>A0A853GWT8</accession>
<dbReference type="Pfam" id="PF04972">
    <property type="entry name" value="BON"/>
    <property type="match status" value="2"/>
</dbReference>
<dbReference type="InterPro" id="IPR014004">
    <property type="entry name" value="Transpt-assoc_nodulatn_dom_bac"/>
</dbReference>
<feature type="domain" description="BON" evidence="4">
    <location>
        <begin position="129"/>
        <end position="196"/>
    </location>
</feature>
<dbReference type="RefSeq" id="WP_130038586.1">
    <property type="nucleotide sequence ID" value="NZ_JACCEV010000001.1"/>
</dbReference>
<proteinExistence type="predicted"/>
<organism evidence="5 6">
    <name type="scientific">Pollutimonas harenae</name>
    <dbReference type="NCBI Taxonomy" id="657015"/>
    <lineage>
        <taxon>Bacteria</taxon>
        <taxon>Pseudomonadati</taxon>
        <taxon>Pseudomonadota</taxon>
        <taxon>Betaproteobacteria</taxon>
        <taxon>Burkholderiales</taxon>
        <taxon>Alcaligenaceae</taxon>
        <taxon>Pollutimonas</taxon>
    </lineage>
</organism>
<evidence type="ECO:0000256" key="2">
    <source>
        <dbReference type="SAM" id="MobiDB-lite"/>
    </source>
</evidence>
<evidence type="ECO:0000313" key="6">
    <source>
        <dbReference type="Proteomes" id="UP000554144"/>
    </source>
</evidence>
<feature type="compositionally biased region" description="Polar residues" evidence="2">
    <location>
        <begin position="212"/>
        <end position="233"/>
    </location>
</feature>
<dbReference type="Gene3D" id="3.30.1340.30">
    <property type="match status" value="2"/>
</dbReference>
<name>A0A853GWT8_9BURK</name>
<feature type="domain" description="BON" evidence="4">
    <location>
        <begin position="52"/>
        <end position="120"/>
    </location>
</feature>
<dbReference type="PROSITE" id="PS50914">
    <property type="entry name" value="BON"/>
    <property type="match status" value="2"/>
</dbReference>
<dbReference type="PROSITE" id="PS51257">
    <property type="entry name" value="PROKAR_LIPOPROTEIN"/>
    <property type="match status" value="1"/>
</dbReference>
<dbReference type="AlphaFoldDB" id="A0A853GWT8"/>
<dbReference type="Proteomes" id="UP000554144">
    <property type="component" value="Unassembled WGS sequence"/>
</dbReference>
<dbReference type="PANTHER" id="PTHR34606">
    <property type="entry name" value="BON DOMAIN-CONTAINING PROTEIN"/>
    <property type="match status" value="1"/>
</dbReference>
<comment type="caution">
    <text evidence="5">The sequence shown here is derived from an EMBL/GenBank/DDBJ whole genome shotgun (WGS) entry which is preliminary data.</text>
</comment>